<evidence type="ECO:0000256" key="1">
    <source>
        <dbReference type="ARBA" id="ARBA00004141"/>
    </source>
</evidence>
<dbReference type="InterPro" id="IPR005829">
    <property type="entry name" value="Sugar_transporter_CS"/>
</dbReference>
<comment type="caution">
    <text evidence="10">The sequence shown here is derived from an EMBL/GenBank/DDBJ whole genome shotgun (WGS) entry which is preliminary data.</text>
</comment>
<feature type="transmembrane region" description="Helical" evidence="8">
    <location>
        <begin position="319"/>
        <end position="339"/>
    </location>
</feature>
<evidence type="ECO:0000256" key="5">
    <source>
        <dbReference type="ARBA" id="ARBA00022989"/>
    </source>
</evidence>
<comment type="subcellular location">
    <subcellularLocation>
        <location evidence="1">Membrane</location>
        <topology evidence="1">Multi-pass membrane protein</topology>
    </subcellularLocation>
</comment>
<feature type="transmembrane region" description="Helical" evidence="8">
    <location>
        <begin position="346"/>
        <end position="370"/>
    </location>
</feature>
<dbReference type="PROSITE" id="PS50850">
    <property type="entry name" value="MFS"/>
    <property type="match status" value="1"/>
</dbReference>
<dbReference type="OrthoDB" id="6612291at2759"/>
<proteinExistence type="inferred from homology"/>
<keyword evidence="5 8" id="KW-1133">Transmembrane helix</keyword>
<name>A0A8H4IXM5_9PEZI</name>
<dbReference type="Pfam" id="PF00083">
    <property type="entry name" value="Sugar_tr"/>
    <property type="match status" value="1"/>
</dbReference>
<keyword evidence="10" id="KW-0762">Sugar transport</keyword>
<organism evidence="10 11">
    <name type="scientific">Botryosphaeria dothidea</name>
    <dbReference type="NCBI Taxonomy" id="55169"/>
    <lineage>
        <taxon>Eukaryota</taxon>
        <taxon>Fungi</taxon>
        <taxon>Dikarya</taxon>
        <taxon>Ascomycota</taxon>
        <taxon>Pezizomycotina</taxon>
        <taxon>Dothideomycetes</taxon>
        <taxon>Dothideomycetes incertae sedis</taxon>
        <taxon>Botryosphaeriales</taxon>
        <taxon>Botryosphaeriaceae</taxon>
        <taxon>Botryosphaeria</taxon>
    </lineage>
</organism>
<dbReference type="SUPFAM" id="SSF103473">
    <property type="entry name" value="MFS general substrate transporter"/>
    <property type="match status" value="1"/>
</dbReference>
<feature type="transmembrane region" description="Helical" evidence="8">
    <location>
        <begin position="194"/>
        <end position="212"/>
    </location>
</feature>
<dbReference type="InterPro" id="IPR005828">
    <property type="entry name" value="MFS_sugar_transport-like"/>
</dbReference>
<dbReference type="Gene3D" id="1.20.1250.20">
    <property type="entry name" value="MFS general substrate transporter like domains"/>
    <property type="match status" value="1"/>
</dbReference>
<evidence type="ECO:0000256" key="4">
    <source>
        <dbReference type="ARBA" id="ARBA00022692"/>
    </source>
</evidence>
<keyword evidence="6 8" id="KW-0472">Membrane</keyword>
<reference evidence="10" key="1">
    <citation type="submission" date="2020-04" db="EMBL/GenBank/DDBJ databases">
        <title>Genome Assembly and Annotation of Botryosphaeria dothidea sdau 11-99, a Latent Pathogen of Apple Fruit Ring Rot in China.</title>
        <authorList>
            <person name="Yu C."/>
            <person name="Diao Y."/>
            <person name="Lu Q."/>
            <person name="Zhao J."/>
            <person name="Cui S."/>
            <person name="Peng C."/>
            <person name="He B."/>
            <person name="Liu H."/>
        </authorList>
    </citation>
    <scope>NUCLEOTIDE SEQUENCE [LARGE SCALE GENOMIC DNA]</scope>
    <source>
        <strain evidence="10">Sdau11-99</strain>
    </source>
</reference>
<dbReference type="GO" id="GO:0005351">
    <property type="term" value="F:carbohydrate:proton symporter activity"/>
    <property type="evidence" value="ECO:0007669"/>
    <property type="project" value="TreeGrafter"/>
</dbReference>
<dbReference type="PRINTS" id="PR00171">
    <property type="entry name" value="SUGRTRNSPORT"/>
</dbReference>
<evidence type="ECO:0000256" key="7">
    <source>
        <dbReference type="RuleBase" id="RU003346"/>
    </source>
</evidence>
<evidence type="ECO:0000256" key="2">
    <source>
        <dbReference type="ARBA" id="ARBA00010992"/>
    </source>
</evidence>
<dbReference type="InterPro" id="IPR003663">
    <property type="entry name" value="Sugar/inositol_transpt"/>
</dbReference>
<evidence type="ECO:0000256" key="3">
    <source>
        <dbReference type="ARBA" id="ARBA00022448"/>
    </source>
</evidence>
<keyword evidence="3 7" id="KW-0813">Transport</keyword>
<keyword evidence="11" id="KW-1185">Reference proteome</keyword>
<dbReference type="PANTHER" id="PTHR48022">
    <property type="entry name" value="PLASTIDIC GLUCOSE TRANSPORTER 4"/>
    <property type="match status" value="1"/>
</dbReference>
<evidence type="ECO:0000259" key="9">
    <source>
        <dbReference type="PROSITE" id="PS50850"/>
    </source>
</evidence>
<feature type="transmembrane region" description="Helical" evidence="8">
    <location>
        <begin position="461"/>
        <end position="481"/>
    </location>
</feature>
<evidence type="ECO:0000313" key="10">
    <source>
        <dbReference type="EMBL" id="KAF4309092.1"/>
    </source>
</evidence>
<comment type="similarity">
    <text evidence="2 7">Belongs to the major facilitator superfamily. Sugar transporter (TC 2.A.1.1) family.</text>
</comment>
<dbReference type="InterPro" id="IPR036259">
    <property type="entry name" value="MFS_trans_sf"/>
</dbReference>
<feature type="transmembrane region" description="Helical" evidence="8">
    <location>
        <begin position="127"/>
        <end position="148"/>
    </location>
</feature>
<dbReference type="EMBL" id="WWBZ02000016">
    <property type="protein sequence ID" value="KAF4309092.1"/>
    <property type="molecule type" value="Genomic_DNA"/>
</dbReference>
<dbReference type="InterPro" id="IPR050360">
    <property type="entry name" value="MFS_Sugar_Transporters"/>
</dbReference>
<dbReference type="NCBIfam" id="TIGR00879">
    <property type="entry name" value="SP"/>
    <property type="match status" value="1"/>
</dbReference>
<feature type="transmembrane region" description="Helical" evidence="8">
    <location>
        <begin position="160"/>
        <end position="182"/>
    </location>
</feature>
<sequence>MGAKGIFGQTGVALQRLQIAMIVGPSFILFGYNQAGLGGLLTEEDWVATFPQIDTVNTNSAAEKSYHSTIQGLVVATFVIGALFGALSCSYTGDKFGRRAVVLAGAICTLVGEVLECSAFSLPQFIIGRIFVGLGIGQLSATVPVWQSETSGASNRGQQVIVCGIFLCFGYTLESWVDLGFFELPPGATTWRPPIALAIAFSLVLTASVYLFPESPRWLVCQGRTEDARSAIALFRGYDNEAAIEVQAELTGIELSLEESSGASLKDMLSMGEDKLLYRFGLCIMLQFYQQMSGSNLISVYTTILFQQNLGMSGELSRVLSAGALTWKFLSSFIAFVVIDRFGRRAVFTFSGIGMCICMVCLAICTSMEGNHVAQVAAAAFIYLYNFFVPIGFLGGNFLYCTEVAPIRLRVAMSSISTANHWLWNFVVVMVTPVALDSIGWKYYFVYAGVGGVVYCLIEFIYLSIYAGVAFCIPISVYFLFPETMGRNLEEIDLMFRESPSVLATARFAKTRPIAMPQEFVADDDQKGGVVHGSILEK</sequence>
<keyword evidence="4 8" id="KW-0812">Transmembrane</keyword>
<feature type="transmembrane region" description="Helical" evidence="8">
    <location>
        <begin position="70"/>
        <end position="89"/>
    </location>
</feature>
<feature type="transmembrane region" description="Helical" evidence="8">
    <location>
        <begin position="422"/>
        <end position="441"/>
    </location>
</feature>
<dbReference type="GO" id="GO:0016020">
    <property type="term" value="C:membrane"/>
    <property type="evidence" value="ECO:0007669"/>
    <property type="project" value="UniProtKB-SubCell"/>
</dbReference>
<dbReference type="InterPro" id="IPR020846">
    <property type="entry name" value="MFS_dom"/>
</dbReference>
<dbReference type="AlphaFoldDB" id="A0A8H4IXM5"/>
<accession>A0A8H4IXM5</accession>
<evidence type="ECO:0000313" key="11">
    <source>
        <dbReference type="Proteomes" id="UP000572817"/>
    </source>
</evidence>
<feature type="transmembrane region" description="Helical" evidence="8">
    <location>
        <begin position="101"/>
        <end position="121"/>
    </location>
</feature>
<feature type="transmembrane region" description="Helical" evidence="8">
    <location>
        <begin position="12"/>
        <end position="32"/>
    </location>
</feature>
<dbReference type="Proteomes" id="UP000572817">
    <property type="component" value="Unassembled WGS sequence"/>
</dbReference>
<feature type="transmembrane region" description="Helical" evidence="8">
    <location>
        <begin position="376"/>
        <end position="401"/>
    </location>
</feature>
<evidence type="ECO:0000256" key="6">
    <source>
        <dbReference type="ARBA" id="ARBA00023136"/>
    </source>
</evidence>
<feature type="transmembrane region" description="Helical" evidence="8">
    <location>
        <begin position="276"/>
        <end position="292"/>
    </location>
</feature>
<gene>
    <name evidence="10" type="ORF">GTA08_BOTSDO03156</name>
</gene>
<dbReference type="PROSITE" id="PS00216">
    <property type="entry name" value="SUGAR_TRANSPORT_1"/>
    <property type="match status" value="1"/>
</dbReference>
<feature type="domain" description="Major facilitator superfamily (MFS) profile" evidence="9">
    <location>
        <begin position="19"/>
        <end position="485"/>
    </location>
</feature>
<evidence type="ECO:0000256" key="8">
    <source>
        <dbReference type="SAM" id="Phobius"/>
    </source>
</evidence>
<protein>
    <submittedName>
        <fullName evidence="10">Sugar transporter stl1 protein</fullName>
    </submittedName>
</protein>
<dbReference type="PANTHER" id="PTHR48022:SF45">
    <property type="entry name" value="MAJOR FACILITATOR SUPERFAMILY (MFS) PROFILE DOMAIN-CONTAINING PROTEIN-RELATED"/>
    <property type="match status" value="1"/>
</dbReference>